<protein>
    <submittedName>
        <fullName evidence="11">TonB-dependent receptor</fullName>
    </submittedName>
</protein>
<dbReference type="Proteomes" id="UP000335496">
    <property type="component" value="Unassembled WGS sequence"/>
</dbReference>
<feature type="signal peptide" evidence="8">
    <location>
        <begin position="1"/>
        <end position="19"/>
    </location>
</feature>
<dbReference type="PROSITE" id="PS52016">
    <property type="entry name" value="TONB_DEPENDENT_REC_3"/>
    <property type="match status" value="1"/>
</dbReference>
<dbReference type="AlphaFoldDB" id="A0A414MKY6"/>
<dbReference type="NCBIfam" id="TIGR04056">
    <property type="entry name" value="OMP_RagA_SusC"/>
    <property type="match status" value="1"/>
</dbReference>
<evidence type="ECO:0000256" key="6">
    <source>
        <dbReference type="ARBA" id="ARBA00023237"/>
    </source>
</evidence>
<keyword evidence="5 7" id="KW-0472">Membrane</keyword>
<keyword evidence="11" id="KW-0675">Receptor</keyword>
<evidence type="ECO:0000256" key="5">
    <source>
        <dbReference type="ARBA" id="ARBA00023136"/>
    </source>
</evidence>
<dbReference type="PROSITE" id="PS51257">
    <property type="entry name" value="PROKAR_LIPOPROTEIN"/>
    <property type="match status" value="1"/>
</dbReference>
<sequence length="1047" mass="115723">MKNIILLLTALLMSCHVMAQETIVTGTITDVSDGSPLIGANILVKGTGVGSIADVKGEYSVKVPVGKHILVFSCIGYKEQEITIKAGQKVLNVMMTEDSELLDEVVVVGYGTMKKSDLTGSVTSIKSEELMKTNPVSINQSLQGRIAGVQVNQNDGAPGAGISIQIRGANSFSTSTEPLYVVDGIPFTTGGTPGAGRDEDGMLQSANPLSSINPADIESVEVLKDASATAIYGSRGANGVVLITTKRGVKGKENISFSANFGISKVVKKMDMLDGYTYAKYRNEATEMFNEYDGAREALPYPGKELLNTSTGEYEYAPGPDDYRNGTCAWTNWQDQVFETALSQEYNLSVNGASDKGYYAISGNILDQEGTIRNSGYKRYSFRANIARKIHKWIEIGTNMSFTNSLNKLAKTNSVSNGIMHGTLFYPATEALDNGTDNAQLNWFSSNPYVYTRAAKDELTTNTFFSSSYLELTPIKDLKIRQNVGFSYNMNERNVYYNRETVEGKDPDNGFASKADNWAKNLVLETMATYNKEFNKNHSLNAVIAFSYERGDYGNKAMTAKGFPQDITEDFDMSAAVNPNKPISGRGMTSLVSFLGRANYSLMNKYLFTASFRRDGSSKFAPGNKWSNFASGAIAWRASEEEFIKSLNIFSNLKIRASYGQTGNQAIGAYATRDYLTVANYPINGALASGFANLTWRGPANPDLKWETTTQYNAGIDMGFFENRVNFTVDVYYKKTSDLLQNIQIPQSTGFSNMTTNFGDVINKGLEITGKFYPISGKKFKWDFDANISFNRNKIEGLPGDQFAQSWSDADAVFIQRNGMPIGTIFGYVEDGFYDNIAEVRADPFYANESEAVCKSMIGEVKYKDLDGKPGITDADRQIIGDANPDFTFGMTHNFSYKNFSLSFFLQGCVGGDIFNANLIKVTMSGIGNIPQEMYDTRWTPENRDLAQWPKAYSGYGRTMKLSDRYVEDGSYLRMKNINLGYRWNAPIKGIEYINFYTSVSNVFTITNYSWFDPDVNSFGGDASRRGVDMFSYPSSRTFSFGVQCTF</sequence>
<dbReference type="EMBL" id="VVZX01000030">
    <property type="protein sequence ID" value="KAA5270105.1"/>
    <property type="molecule type" value="Genomic_DNA"/>
</dbReference>
<dbReference type="EMBL" id="RCXL01000032">
    <property type="protein sequence ID" value="RYT69825.1"/>
    <property type="molecule type" value="Genomic_DNA"/>
</dbReference>
<evidence type="ECO:0000256" key="7">
    <source>
        <dbReference type="PROSITE-ProRule" id="PRU01360"/>
    </source>
</evidence>
<dbReference type="Gene3D" id="2.60.40.1120">
    <property type="entry name" value="Carboxypeptidase-like, regulatory domain"/>
    <property type="match status" value="1"/>
</dbReference>
<evidence type="ECO:0000259" key="9">
    <source>
        <dbReference type="Pfam" id="PF07715"/>
    </source>
</evidence>
<name>A0A414MKY6_9BACE</name>
<keyword evidence="15" id="KW-1185">Reference proteome</keyword>
<evidence type="ECO:0000313" key="10">
    <source>
        <dbReference type="EMBL" id="KAA5270105.1"/>
    </source>
</evidence>
<dbReference type="Proteomes" id="UP000291917">
    <property type="component" value="Unassembled WGS sequence"/>
</dbReference>
<comment type="caution">
    <text evidence="11">The sequence shown here is derived from an EMBL/GenBank/DDBJ whole genome shotgun (WGS) entry which is preliminary data.</text>
</comment>
<evidence type="ECO:0000313" key="12">
    <source>
        <dbReference type="EMBL" id="RYT69825.1"/>
    </source>
</evidence>
<dbReference type="Proteomes" id="UP000283538">
    <property type="component" value="Unassembled WGS sequence"/>
</dbReference>
<keyword evidence="8" id="KW-0732">Signal</keyword>
<keyword evidence="2 7" id="KW-0813">Transport</keyword>
<dbReference type="NCBIfam" id="TIGR04057">
    <property type="entry name" value="SusC_RagA_signa"/>
    <property type="match status" value="1"/>
</dbReference>
<accession>A0A414MKY6</accession>
<reference evidence="11 13" key="1">
    <citation type="submission" date="2018-08" db="EMBL/GenBank/DDBJ databases">
        <title>A genome reference for cultivated species of the human gut microbiota.</title>
        <authorList>
            <person name="Zou Y."/>
            <person name="Xue W."/>
            <person name="Luo G."/>
        </authorList>
    </citation>
    <scope>NUCLEOTIDE SEQUENCE [LARGE SCALE GENOMIC DNA]</scope>
    <source>
        <strain evidence="11 13">AM26-26AC</strain>
    </source>
</reference>
<organism evidence="11 13">
    <name type="scientific">Bacteroides eggerthii</name>
    <dbReference type="NCBI Taxonomy" id="28111"/>
    <lineage>
        <taxon>Bacteria</taxon>
        <taxon>Pseudomonadati</taxon>
        <taxon>Bacteroidota</taxon>
        <taxon>Bacteroidia</taxon>
        <taxon>Bacteroidales</taxon>
        <taxon>Bacteroidaceae</taxon>
        <taxon>Bacteroides</taxon>
    </lineage>
</organism>
<keyword evidence="3 7" id="KW-1134">Transmembrane beta strand</keyword>
<dbReference type="Gene3D" id="2.40.170.20">
    <property type="entry name" value="TonB-dependent receptor, beta-barrel domain"/>
    <property type="match status" value="1"/>
</dbReference>
<dbReference type="InterPro" id="IPR039426">
    <property type="entry name" value="TonB-dep_rcpt-like"/>
</dbReference>
<dbReference type="InterPro" id="IPR012910">
    <property type="entry name" value="Plug_dom"/>
</dbReference>
<evidence type="ECO:0000256" key="8">
    <source>
        <dbReference type="SAM" id="SignalP"/>
    </source>
</evidence>
<evidence type="ECO:0000256" key="2">
    <source>
        <dbReference type="ARBA" id="ARBA00022448"/>
    </source>
</evidence>
<dbReference type="InterPro" id="IPR008969">
    <property type="entry name" value="CarboxyPept-like_regulatory"/>
</dbReference>
<evidence type="ECO:0000313" key="14">
    <source>
        <dbReference type="Proteomes" id="UP000291917"/>
    </source>
</evidence>
<dbReference type="InterPro" id="IPR023996">
    <property type="entry name" value="TonB-dep_OMP_SusC/RagA"/>
</dbReference>
<dbReference type="RefSeq" id="WP_021940231.1">
    <property type="nucleotide sequence ID" value="NZ_JADNCV010000011.1"/>
</dbReference>
<evidence type="ECO:0000313" key="11">
    <source>
        <dbReference type="EMBL" id="RHF12989.1"/>
    </source>
</evidence>
<dbReference type="FunFam" id="2.170.130.10:FF:000008">
    <property type="entry name" value="SusC/RagA family TonB-linked outer membrane protein"/>
    <property type="match status" value="1"/>
</dbReference>
<dbReference type="SUPFAM" id="SSF49464">
    <property type="entry name" value="Carboxypeptidase regulatory domain-like"/>
    <property type="match status" value="1"/>
</dbReference>
<dbReference type="Pfam" id="PF07715">
    <property type="entry name" value="Plug"/>
    <property type="match status" value="1"/>
</dbReference>
<evidence type="ECO:0000256" key="4">
    <source>
        <dbReference type="ARBA" id="ARBA00022692"/>
    </source>
</evidence>
<dbReference type="GO" id="GO:0009279">
    <property type="term" value="C:cell outer membrane"/>
    <property type="evidence" value="ECO:0007669"/>
    <property type="project" value="UniProtKB-SubCell"/>
</dbReference>
<evidence type="ECO:0000256" key="3">
    <source>
        <dbReference type="ARBA" id="ARBA00022452"/>
    </source>
</evidence>
<dbReference type="InterPro" id="IPR037066">
    <property type="entry name" value="Plug_dom_sf"/>
</dbReference>
<dbReference type="InterPro" id="IPR036942">
    <property type="entry name" value="Beta-barrel_TonB_sf"/>
</dbReference>
<reference evidence="10 15" key="2">
    <citation type="journal article" date="2019" name="Nat. Med.">
        <title>A library of human gut bacterial isolates paired with longitudinal multiomics data enables mechanistic microbiome research.</title>
        <authorList>
            <person name="Poyet M."/>
            <person name="Groussin M."/>
            <person name="Gibbons S.M."/>
            <person name="Avila-Pacheco J."/>
            <person name="Jiang X."/>
            <person name="Kearney S.M."/>
            <person name="Perrotta A.R."/>
            <person name="Berdy B."/>
            <person name="Zhao S."/>
            <person name="Lieberman T.D."/>
            <person name="Swanson P.K."/>
            <person name="Smith M."/>
            <person name="Roesemann S."/>
            <person name="Alexander J.E."/>
            <person name="Rich S.A."/>
            <person name="Livny J."/>
            <person name="Vlamakis H."/>
            <person name="Clish C."/>
            <person name="Bullock K."/>
            <person name="Deik A."/>
            <person name="Scott J."/>
            <person name="Pierce K.A."/>
            <person name="Xavier R.J."/>
            <person name="Alm E.J."/>
        </authorList>
    </citation>
    <scope>NUCLEOTIDE SEQUENCE [LARGE SCALE GENOMIC DNA]</scope>
    <source>
        <strain evidence="10 15">BIOML-A1</strain>
    </source>
</reference>
<comment type="similarity">
    <text evidence="7">Belongs to the TonB-dependent receptor family.</text>
</comment>
<evidence type="ECO:0000313" key="15">
    <source>
        <dbReference type="Proteomes" id="UP000335496"/>
    </source>
</evidence>
<dbReference type="SUPFAM" id="SSF56935">
    <property type="entry name" value="Porins"/>
    <property type="match status" value="1"/>
</dbReference>
<keyword evidence="4 7" id="KW-0812">Transmembrane</keyword>
<dbReference type="Pfam" id="PF13715">
    <property type="entry name" value="CarbopepD_reg_2"/>
    <property type="match status" value="1"/>
</dbReference>
<comment type="subcellular location">
    <subcellularLocation>
        <location evidence="1 7">Cell outer membrane</location>
        <topology evidence="1 7">Multi-pass membrane protein</topology>
    </subcellularLocation>
</comment>
<feature type="domain" description="TonB-dependent receptor plug" evidence="9">
    <location>
        <begin position="115"/>
        <end position="240"/>
    </location>
</feature>
<dbReference type="InterPro" id="IPR023997">
    <property type="entry name" value="TonB-dep_OMP_SusC/RagA_CS"/>
</dbReference>
<proteinExistence type="inferred from homology"/>
<gene>
    <name evidence="11" type="ORF">DW701_01920</name>
    <name evidence="12" type="ORF">EAJ03_16530</name>
    <name evidence="10" type="ORF">F2Z23_16865</name>
</gene>
<dbReference type="Gene3D" id="2.170.130.10">
    <property type="entry name" value="TonB-dependent receptor, plug domain"/>
    <property type="match status" value="1"/>
</dbReference>
<dbReference type="EMBL" id="QSLA01000001">
    <property type="protein sequence ID" value="RHF12989.1"/>
    <property type="molecule type" value="Genomic_DNA"/>
</dbReference>
<evidence type="ECO:0000313" key="13">
    <source>
        <dbReference type="Proteomes" id="UP000283538"/>
    </source>
</evidence>
<evidence type="ECO:0000256" key="1">
    <source>
        <dbReference type="ARBA" id="ARBA00004571"/>
    </source>
</evidence>
<feature type="chain" id="PRO_5044602573" evidence="8">
    <location>
        <begin position="20"/>
        <end position="1047"/>
    </location>
</feature>
<keyword evidence="6 7" id="KW-0998">Cell outer membrane</keyword>
<reference evidence="12 14" key="3">
    <citation type="journal article" date="2019" name="Science, e1252229">
        <title>Invertible promoters mediate bacterial phase variation, antibiotic resistance, and host adaptation in the gut.</title>
        <authorList>
            <person name="Jiang X."/>
            <person name="Hall A.B."/>
            <person name="Arthur T.D."/>
            <person name="Plichta D.R."/>
            <person name="Covington C.T."/>
            <person name="Poyet M."/>
            <person name="Crothers J."/>
            <person name="Moses P.L."/>
            <person name="Tolonen A.C."/>
            <person name="Vlamakis H."/>
            <person name="Alm E.J."/>
            <person name="Xavier R.J."/>
        </authorList>
    </citation>
    <scope>NUCLEOTIDE SEQUENCE [LARGE SCALE GENOMIC DNA]</scope>
    <source>
        <strain evidence="14">bj_0095</strain>
        <strain evidence="12">Bj_0095</strain>
    </source>
</reference>